<proteinExistence type="predicted"/>
<feature type="non-terminal residue" evidence="1">
    <location>
        <position position="118"/>
    </location>
</feature>
<gene>
    <name evidence="1" type="ORF">MNBD_GAMMA16-103</name>
</gene>
<name>A0A3B0ZC43_9ZZZZ</name>
<sequence length="118" mass="13142">MCLHILGQDALKNNFASPSMLQQKPLTSTFISAGCSFRGKIEEQVGTDIHAIQMKDVSEERGLNRDTVVETSLPSKRPPDWLQADDILFIARGSRIFATLYDGTFKTAVASPHFFVIR</sequence>
<organism evidence="1">
    <name type="scientific">hydrothermal vent metagenome</name>
    <dbReference type="NCBI Taxonomy" id="652676"/>
    <lineage>
        <taxon>unclassified sequences</taxon>
        <taxon>metagenomes</taxon>
        <taxon>ecological metagenomes</taxon>
    </lineage>
</organism>
<evidence type="ECO:0000313" key="1">
    <source>
        <dbReference type="EMBL" id="VAW85763.1"/>
    </source>
</evidence>
<protein>
    <submittedName>
        <fullName evidence="1">Uncharacterized protein</fullName>
    </submittedName>
</protein>
<dbReference type="EMBL" id="UOFO01000078">
    <property type="protein sequence ID" value="VAW85763.1"/>
    <property type="molecule type" value="Genomic_DNA"/>
</dbReference>
<dbReference type="AlphaFoldDB" id="A0A3B0ZC43"/>
<reference evidence="1" key="1">
    <citation type="submission" date="2018-06" db="EMBL/GenBank/DDBJ databases">
        <authorList>
            <person name="Zhirakovskaya E."/>
        </authorList>
    </citation>
    <scope>NUCLEOTIDE SEQUENCE</scope>
</reference>
<accession>A0A3B0ZC43</accession>